<accession>A0ABQ0C5S0</accession>
<proteinExistence type="predicted"/>
<evidence type="ECO:0000259" key="1">
    <source>
        <dbReference type="Pfam" id="PF02350"/>
    </source>
</evidence>
<feature type="domain" description="UDP-N-acetylglucosamine 2-epimerase" evidence="1">
    <location>
        <begin position="43"/>
        <end position="388"/>
    </location>
</feature>
<dbReference type="InterPro" id="IPR029767">
    <property type="entry name" value="WecB-like"/>
</dbReference>
<dbReference type="Pfam" id="PF02350">
    <property type="entry name" value="Epimerase_2"/>
    <property type="match status" value="1"/>
</dbReference>
<dbReference type="PANTHER" id="PTHR43174">
    <property type="entry name" value="UDP-N-ACETYLGLUCOSAMINE 2-EPIMERASE"/>
    <property type="match status" value="1"/>
</dbReference>
<keyword evidence="2" id="KW-0378">Hydrolase</keyword>
<dbReference type="GO" id="GO:0102388">
    <property type="term" value="F:UDP-N,N'-diacetylbacillosamine 2-epimerase activity"/>
    <property type="evidence" value="ECO:0007669"/>
    <property type="project" value="UniProtKB-EC"/>
</dbReference>
<comment type="caution">
    <text evidence="2">The sequence shown here is derived from an EMBL/GenBank/DDBJ whole genome shotgun (WGS) entry which is preliminary data.</text>
</comment>
<dbReference type="NCBIfam" id="TIGR03568">
    <property type="entry name" value="NeuC_NnaA"/>
    <property type="match status" value="1"/>
</dbReference>
<gene>
    <name evidence="2" type="primary">legG</name>
    <name evidence="2" type="ORF">SIID45300_00529</name>
</gene>
<reference evidence="2 3" key="2">
    <citation type="submission" date="2024-09" db="EMBL/GenBank/DDBJ databases">
        <title>Draft genome sequence of Candidatus Magnetaquicoccaceae bacterium FCR-1.</title>
        <authorList>
            <person name="Shimoshige H."/>
            <person name="Shimamura S."/>
            <person name="Taoka A."/>
            <person name="Kobayashi H."/>
            <person name="Maekawa T."/>
        </authorList>
    </citation>
    <scope>NUCLEOTIDE SEQUENCE [LARGE SCALE GENOMIC DNA]</scope>
    <source>
        <strain evidence="2 3">FCR-1</strain>
    </source>
</reference>
<keyword evidence="3" id="KW-1185">Reference proteome</keyword>
<organism evidence="2 3">
    <name type="scientific">Candidatus Magnetaquiglobus chichijimensis</name>
    <dbReference type="NCBI Taxonomy" id="3141448"/>
    <lineage>
        <taxon>Bacteria</taxon>
        <taxon>Pseudomonadati</taxon>
        <taxon>Pseudomonadota</taxon>
        <taxon>Magnetococcia</taxon>
        <taxon>Magnetococcales</taxon>
        <taxon>Candidatus Magnetaquicoccaceae</taxon>
        <taxon>Candidatus Magnetaquiglobus</taxon>
    </lineage>
</organism>
<reference evidence="2 3" key="1">
    <citation type="submission" date="2024-05" db="EMBL/GenBank/DDBJ databases">
        <authorList>
            <consortium name="Candidatus Magnetaquicoccaceae bacterium FCR-1 genome sequencing consortium"/>
            <person name="Shimoshige H."/>
            <person name="Shimamura S."/>
            <person name="Taoka A."/>
            <person name="Kobayashi H."/>
            <person name="Maekawa T."/>
        </authorList>
    </citation>
    <scope>NUCLEOTIDE SEQUENCE [LARGE SCALE GENOMIC DNA]</scope>
    <source>
        <strain evidence="2 3">FCR-1</strain>
    </source>
</reference>
<dbReference type="Gene3D" id="3.40.50.2000">
    <property type="entry name" value="Glycogen Phosphorylase B"/>
    <property type="match status" value="2"/>
</dbReference>
<protein>
    <submittedName>
        <fullName evidence="2">GDP/UDP-N,N'-diacetylbacillosamine 2-epimerase (Hydrolyzing)</fullName>
        <ecNumber evidence="2">3.2.1.184</ecNumber>
    </submittedName>
</protein>
<dbReference type="InterPro" id="IPR020004">
    <property type="entry name" value="UDP-GlcNAc_Epase"/>
</dbReference>
<name>A0ABQ0C5S0_9PROT</name>
<evidence type="ECO:0000313" key="3">
    <source>
        <dbReference type="Proteomes" id="UP001628193"/>
    </source>
</evidence>
<dbReference type="Proteomes" id="UP001628193">
    <property type="component" value="Unassembled WGS sequence"/>
</dbReference>
<dbReference type="InterPro" id="IPR003331">
    <property type="entry name" value="UDP_GlcNAc_Epimerase_2_dom"/>
</dbReference>
<dbReference type="EC" id="3.2.1.184" evidence="2"/>
<evidence type="ECO:0000313" key="2">
    <source>
        <dbReference type="EMBL" id="GAB0056224.1"/>
    </source>
</evidence>
<keyword evidence="2" id="KW-0326">Glycosidase</keyword>
<dbReference type="SUPFAM" id="SSF53756">
    <property type="entry name" value="UDP-Glycosyltransferase/glycogen phosphorylase"/>
    <property type="match status" value="1"/>
</dbReference>
<sequence length="413" mass="43897">MGARGAFDKPDPPLFRGRCKPLKITLVTTGRADYGLLSPLIQAIRGEARLTLEIVATGGHLVEAQGGTIRFIQADGHAVTSIPMTPEVDSEDGICRAVAAGLSGFSSHFARLRPDLVLVLGDRFELWAVCMAAVLHKIPIAHLHGGETTLGAIDDTIRHTVTKMATWHFPALPEYARVILAMGEHPERVHVVGALGIDAIVNTPPLEPAELTALTGIDFAVNPVALLTYHPVTLDDHAEAARQTATILEALTGTDLTTLITMPNLDAGGAAIRSTLERHCLTHPERFRLVKSLGQRGYLTAMRHAALMIGNSSSGILEAASFRLPVINIGDRQAGRIRAGHVLDCPCEAGAIRQALGTARSAAFRASLATLVNPYGDGCTAPRIVRILAGLDLSARADLLKKGFHAFSGALPR</sequence>
<dbReference type="PANTHER" id="PTHR43174:SF3">
    <property type="entry name" value="UDP-N-ACETYLGLUCOSAMINE 2-EPIMERASE"/>
    <property type="match status" value="1"/>
</dbReference>
<dbReference type="EMBL" id="BAAFGK010000002">
    <property type="protein sequence ID" value="GAB0056224.1"/>
    <property type="molecule type" value="Genomic_DNA"/>
</dbReference>